<name>A0AA47M9I2_MERPO</name>
<reference evidence="6" key="1">
    <citation type="journal article" date="2023" name="Front. Mar. Sci.">
        <title>A new Merluccius polli reference genome to investigate the effects of global change in West African waters.</title>
        <authorList>
            <person name="Mateo J.L."/>
            <person name="Blanco-Fernandez C."/>
            <person name="Garcia-Vazquez E."/>
            <person name="Machado-Schiaffino G."/>
        </authorList>
    </citation>
    <scope>NUCLEOTIDE SEQUENCE</scope>
    <source>
        <strain evidence="6">C29</strain>
        <tissue evidence="6">Fin</tissue>
    </source>
</reference>
<dbReference type="InterPro" id="IPR007053">
    <property type="entry name" value="LRAT_dom"/>
</dbReference>
<evidence type="ECO:0000313" key="6">
    <source>
        <dbReference type="EMBL" id="KAK0136059.1"/>
    </source>
</evidence>
<sequence>MLLFHSQFQFGDVIAIPRELCDCFPSNYTHYAVWVGDVNFTGKKPGANIFEHKRPSLFSKLNVTGCVFNELNTTEKYKKHNYLDGIGSYVVGTPEEMKKRIIEQHKTCPTYYLFSNNCEHLATYIRYGTGISVQMDTFAAPFCKNKGLDPELKKMLDSGKTCKEWCKAFFSRRG</sequence>
<evidence type="ECO:0000313" key="7">
    <source>
        <dbReference type="Proteomes" id="UP001174136"/>
    </source>
</evidence>
<dbReference type="GO" id="GO:0005737">
    <property type="term" value="C:cytoplasm"/>
    <property type="evidence" value="ECO:0007669"/>
    <property type="project" value="TreeGrafter"/>
</dbReference>
<evidence type="ECO:0000256" key="1">
    <source>
        <dbReference type="ARBA" id="ARBA00007824"/>
    </source>
</evidence>
<dbReference type="EMBL" id="JAOPHQ010005256">
    <property type="protein sequence ID" value="KAK0136059.1"/>
    <property type="molecule type" value="Genomic_DNA"/>
</dbReference>
<gene>
    <name evidence="6" type="primary">HRASLS_1</name>
    <name evidence="6" type="ORF">N1851_028048</name>
</gene>
<dbReference type="AlphaFoldDB" id="A0AA47M9I2"/>
<protein>
    <submittedName>
        <fullName evidence="6">Phospholipid-metabolizing enzyme A-C1</fullName>
    </submittedName>
</protein>
<keyword evidence="7" id="KW-1185">Reference proteome</keyword>
<dbReference type="GO" id="GO:0070292">
    <property type="term" value="P:N-acylphosphatidylethanolamine metabolic process"/>
    <property type="evidence" value="ECO:0007669"/>
    <property type="project" value="TreeGrafter"/>
</dbReference>
<evidence type="ECO:0000256" key="4">
    <source>
        <dbReference type="ARBA" id="ARBA00023098"/>
    </source>
</evidence>
<feature type="domain" description="LRAT" evidence="5">
    <location>
        <begin position="20"/>
        <end position="134"/>
    </location>
</feature>
<dbReference type="InterPro" id="IPR051496">
    <property type="entry name" value="H-rev107_PLA/AT"/>
</dbReference>
<keyword evidence="3" id="KW-0378">Hydrolase</keyword>
<organism evidence="6 7">
    <name type="scientific">Merluccius polli</name>
    <name type="common">Benguela hake</name>
    <name type="synonym">Merluccius cadenati</name>
    <dbReference type="NCBI Taxonomy" id="89951"/>
    <lineage>
        <taxon>Eukaryota</taxon>
        <taxon>Metazoa</taxon>
        <taxon>Chordata</taxon>
        <taxon>Craniata</taxon>
        <taxon>Vertebrata</taxon>
        <taxon>Euteleostomi</taxon>
        <taxon>Actinopterygii</taxon>
        <taxon>Neopterygii</taxon>
        <taxon>Teleostei</taxon>
        <taxon>Neoteleostei</taxon>
        <taxon>Acanthomorphata</taxon>
        <taxon>Zeiogadaria</taxon>
        <taxon>Gadariae</taxon>
        <taxon>Gadiformes</taxon>
        <taxon>Gadoidei</taxon>
        <taxon>Merlucciidae</taxon>
        <taxon>Merluccius</taxon>
    </lineage>
</organism>
<comment type="caution">
    <text evidence="6">The sequence shown here is derived from an EMBL/GenBank/DDBJ whole genome shotgun (WGS) entry which is preliminary data.</text>
</comment>
<dbReference type="PROSITE" id="PS51934">
    <property type="entry name" value="LRAT"/>
    <property type="match status" value="1"/>
</dbReference>
<dbReference type="GO" id="GO:0004623">
    <property type="term" value="F:phospholipase A2 activity"/>
    <property type="evidence" value="ECO:0007669"/>
    <property type="project" value="TreeGrafter"/>
</dbReference>
<dbReference type="PANTHER" id="PTHR13943:SF77">
    <property type="entry name" value="LRAT DOMAIN-CONTAINING PROTEIN"/>
    <property type="match status" value="1"/>
</dbReference>
<evidence type="ECO:0000256" key="2">
    <source>
        <dbReference type="ARBA" id="ARBA00022679"/>
    </source>
</evidence>
<evidence type="ECO:0000259" key="5">
    <source>
        <dbReference type="PROSITE" id="PS51934"/>
    </source>
</evidence>
<comment type="similarity">
    <text evidence="1">Belongs to the H-rev107 family.</text>
</comment>
<keyword evidence="4" id="KW-0443">Lipid metabolism</keyword>
<evidence type="ECO:0000256" key="3">
    <source>
        <dbReference type="ARBA" id="ARBA00022801"/>
    </source>
</evidence>
<proteinExistence type="inferred from homology"/>
<keyword evidence="2" id="KW-0808">Transferase</keyword>
<dbReference type="Pfam" id="PF04970">
    <property type="entry name" value="LRAT"/>
    <property type="match status" value="1"/>
</dbReference>
<dbReference type="GO" id="GO:0008970">
    <property type="term" value="F:phospholipase A1 activity"/>
    <property type="evidence" value="ECO:0007669"/>
    <property type="project" value="TreeGrafter"/>
</dbReference>
<dbReference type="Proteomes" id="UP001174136">
    <property type="component" value="Unassembled WGS sequence"/>
</dbReference>
<dbReference type="PANTHER" id="PTHR13943">
    <property type="entry name" value="HRAS-LIKE SUPPRESSOR - RELATED"/>
    <property type="match status" value="1"/>
</dbReference>
<dbReference type="GO" id="GO:0016410">
    <property type="term" value="F:N-acyltransferase activity"/>
    <property type="evidence" value="ECO:0007669"/>
    <property type="project" value="TreeGrafter"/>
</dbReference>
<dbReference type="Gene3D" id="3.90.1720.10">
    <property type="entry name" value="endopeptidase domain like (from Nostoc punctiforme)"/>
    <property type="match status" value="1"/>
</dbReference>
<accession>A0AA47M9I2</accession>